<feature type="region of interest" description="Disordered" evidence="1">
    <location>
        <begin position="1"/>
        <end position="68"/>
    </location>
</feature>
<gene>
    <name evidence="3" type="ORF">D9613_011827</name>
</gene>
<dbReference type="PANTHER" id="PTHR47332">
    <property type="entry name" value="SET DOMAIN-CONTAINING PROTEIN 5"/>
    <property type="match status" value="1"/>
</dbReference>
<proteinExistence type="predicted"/>
<protein>
    <recommendedName>
        <fullName evidence="2">SET domain-containing protein</fullName>
    </recommendedName>
</protein>
<dbReference type="InterPro" id="IPR046341">
    <property type="entry name" value="SET_dom_sf"/>
</dbReference>
<dbReference type="Pfam" id="PF00856">
    <property type="entry name" value="SET"/>
    <property type="match status" value="1"/>
</dbReference>
<dbReference type="InterPro" id="IPR001214">
    <property type="entry name" value="SET_dom"/>
</dbReference>
<name>A0A8H4QKA1_9AGAR</name>
<feature type="compositionally biased region" description="Basic residues" evidence="1">
    <location>
        <begin position="1"/>
        <end position="16"/>
    </location>
</feature>
<comment type="caution">
    <text evidence="3">The sequence shown here is derived from an EMBL/GenBank/DDBJ whole genome shotgun (WGS) entry which is preliminary data.</text>
</comment>
<evidence type="ECO:0000313" key="4">
    <source>
        <dbReference type="Proteomes" id="UP000521872"/>
    </source>
</evidence>
<evidence type="ECO:0000256" key="1">
    <source>
        <dbReference type="SAM" id="MobiDB-lite"/>
    </source>
</evidence>
<dbReference type="InterPro" id="IPR053185">
    <property type="entry name" value="SET_domain_protein"/>
</dbReference>
<accession>A0A8H4QKA1</accession>
<dbReference type="SUPFAM" id="SSF82199">
    <property type="entry name" value="SET domain"/>
    <property type="match status" value="1"/>
</dbReference>
<dbReference type="EMBL" id="JAACJL010000047">
    <property type="protein sequence ID" value="KAF4612619.1"/>
    <property type="molecule type" value="Genomic_DNA"/>
</dbReference>
<reference evidence="3 4" key="1">
    <citation type="submission" date="2019-12" db="EMBL/GenBank/DDBJ databases">
        <authorList>
            <person name="Floudas D."/>
            <person name="Bentzer J."/>
            <person name="Ahren D."/>
            <person name="Johansson T."/>
            <person name="Persson P."/>
            <person name="Tunlid A."/>
        </authorList>
    </citation>
    <scope>NUCLEOTIDE SEQUENCE [LARGE SCALE GENOMIC DNA]</scope>
    <source>
        <strain evidence="3 4">CBS 102.39</strain>
    </source>
</reference>
<feature type="domain" description="SET" evidence="2">
    <location>
        <begin position="95"/>
        <end position="268"/>
    </location>
</feature>
<dbReference type="PROSITE" id="PS50280">
    <property type="entry name" value="SET"/>
    <property type="match status" value="1"/>
</dbReference>
<dbReference type="PANTHER" id="PTHR47332:SF4">
    <property type="entry name" value="SET DOMAIN-CONTAINING PROTEIN 5"/>
    <property type="match status" value="1"/>
</dbReference>
<dbReference type="Gene3D" id="2.170.270.10">
    <property type="entry name" value="SET domain"/>
    <property type="match status" value="1"/>
</dbReference>
<dbReference type="AlphaFoldDB" id="A0A8H4QKA1"/>
<keyword evidence="4" id="KW-1185">Reference proteome</keyword>
<evidence type="ECO:0000259" key="2">
    <source>
        <dbReference type="PROSITE" id="PS50280"/>
    </source>
</evidence>
<dbReference type="Proteomes" id="UP000521872">
    <property type="component" value="Unassembled WGS sequence"/>
</dbReference>
<evidence type="ECO:0000313" key="3">
    <source>
        <dbReference type="EMBL" id="KAF4612619.1"/>
    </source>
</evidence>
<dbReference type="CDD" id="cd20071">
    <property type="entry name" value="SET_SMYD"/>
    <property type="match status" value="1"/>
</dbReference>
<dbReference type="SMART" id="SM00317">
    <property type="entry name" value="SET"/>
    <property type="match status" value="1"/>
</dbReference>
<organism evidence="3 4">
    <name type="scientific">Agrocybe pediades</name>
    <dbReference type="NCBI Taxonomy" id="84607"/>
    <lineage>
        <taxon>Eukaryota</taxon>
        <taxon>Fungi</taxon>
        <taxon>Dikarya</taxon>
        <taxon>Basidiomycota</taxon>
        <taxon>Agaricomycotina</taxon>
        <taxon>Agaricomycetes</taxon>
        <taxon>Agaricomycetidae</taxon>
        <taxon>Agaricales</taxon>
        <taxon>Agaricineae</taxon>
        <taxon>Strophariaceae</taxon>
        <taxon>Agrocybe</taxon>
    </lineage>
</organism>
<sequence>MKRGSPKGSKAQKKAGRSSQAAFYPFGRSGGARGEESSNSNKIDVAVQELTFTTVPPERDPDGNSEWVLGEPETKQKVFSLPGFPQPVPKPLGPPSFAVRSTPDMGLGVFVTRDIKVGELIFAERPLLMVPRGLRVKDLEDSMIMTRYGGEQITEKWDKTLDVAVRRMSLDDREAFLSLTNVYEGIGAGRLLGIIRTNGYPIRNLIDGPEDREPRDSYVYFSVTKTGSRINHSCRPNVDFDFDLTSFSSSAIATKDIKAGEQLFHSYCSVENSAATRRSQLARYEFVCKCLSCVNATPASDKFRSEYGDLALASGQWVVDPRTYIQQTLKLREDMLDEGLEGTFLYVYLLRSIYVMFRNLGMADFEKEIMEEFLAHNRVEKLEVV</sequence>